<keyword evidence="2" id="KW-1185">Reference proteome</keyword>
<proteinExistence type="predicted"/>
<dbReference type="Proteomes" id="UP001497535">
    <property type="component" value="Unassembled WGS sequence"/>
</dbReference>
<protein>
    <submittedName>
        <fullName evidence="1">Uncharacterized protein</fullName>
    </submittedName>
</protein>
<evidence type="ECO:0000313" key="2">
    <source>
        <dbReference type="Proteomes" id="UP001497535"/>
    </source>
</evidence>
<organism evidence="1 2">
    <name type="scientific">Meloidogyne enterolobii</name>
    <name type="common">Root-knot nematode worm</name>
    <name type="synonym">Meloidogyne mayaguensis</name>
    <dbReference type="NCBI Taxonomy" id="390850"/>
    <lineage>
        <taxon>Eukaryota</taxon>
        <taxon>Metazoa</taxon>
        <taxon>Ecdysozoa</taxon>
        <taxon>Nematoda</taxon>
        <taxon>Chromadorea</taxon>
        <taxon>Rhabditida</taxon>
        <taxon>Tylenchina</taxon>
        <taxon>Tylenchomorpha</taxon>
        <taxon>Tylenchoidea</taxon>
        <taxon>Meloidogynidae</taxon>
        <taxon>Meloidogyninae</taxon>
        <taxon>Meloidogyne</taxon>
    </lineage>
</organism>
<sequence length="85" mass="10036">MTRYRRTGSIHPRSSQLFSTPTTNTSNKKEIFKYSIPSAFKKIPSKEEISINNCCFNKEIDNSKQEEKQLIIKQQKHYLIEKLIE</sequence>
<reference evidence="1" key="1">
    <citation type="submission" date="2023-11" db="EMBL/GenBank/DDBJ databases">
        <authorList>
            <person name="Poullet M."/>
        </authorList>
    </citation>
    <scope>NUCLEOTIDE SEQUENCE</scope>
    <source>
        <strain evidence="1">E1834</strain>
    </source>
</reference>
<gene>
    <name evidence="1" type="ORF">MENTE1834_LOCUS31367</name>
</gene>
<dbReference type="EMBL" id="CAVMJV010000052">
    <property type="protein sequence ID" value="CAK5083987.1"/>
    <property type="molecule type" value="Genomic_DNA"/>
</dbReference>
<comment type="caution">
    <text evidence="1">The sequence shown here is derived from an EMBL/GenBank/DDBJ whole genome shotgun (WGS) entry which is preliminary data.</text>
</comment>
<accession>A0ACB0ZXW7</accession>
<evidence type="ECO:0000313" key="1">
    <source>
        <dbReference type="EMBL" id="CAK5083987.1"/>
    </source>
</evidence>
<name>A0ACB0ZXW7_MELEN</name>